<reference evidence="4 5" key="1">
    <citation type="submission" date="2019-01" db="EMBL/GenBank/DDBJ databases">
        <authorList>
            <person name="Chen W.-M."/>
        </authorList>
    </citation>
    <scope>NUCLEOTIDE SEQUENCE [LARGE SCALE GENOMIC DNA]</scope>
    <source>
        <strain evidence="4 5">TLA-22</strain>
    </source>
</reference>
<feature type="compositionally biased region" description="Basic and acidic residues" evidence="1">
    <location>
        <begin position="524"/>
        <end position="551"/>
    </location>
</feature>
<organism evidence="4 5">
    <name type="scientific">Sphingobium algorifonticola</name>
    <dbReference type="NCBI Taxonomy" id="2008318"/>
    <lineage>
        <taxon>Bacteria</taxon>
        <taxon>Pseudomonadati</taxon>
        <taxon>Pseudomonadota</taxon>
        <taxon>Alphaproteobacteria</taxon>
        <taxon>Sphingomonadales</taxon>
        <taxon>Sphingomonadaceae</taxon>
        <taxon>Sphingobium</taxon>
    </lineage>
</organism>
<evidence type="ECO:0000313" key="4">
    <source>
        <dbReference type="EMBL" id="RVT40677.1"/>
    </source>
</evidence>
<dbReference type="InterPro" id="IPR052173">
    <property type="entry name" value="Beta-lactam_resp_regulator"/>
</dbReference>
<protein>
    <submittedName>
        <fullName evidence="4">Energy transducer TonB</fullName>
    </submittedName>
</protein>
<keyword evidence="2" id="KW-1133">Transmembrane helix</keyword>
<dbReference type="PANTHER" id="PTHR34978">
    <property type="entry name" value="POSSIBLE SENSOR-TRANSDUCER PROTEIN BLAR"/>
    <property type="match status" value="1"/>
</dbReference>
<feature type="transmembrane region" description="Helical" evidence="2">
    <location>
        <begin position="39"/>
        <end position="56"/>
    </location>
</feature>
<evidence type="ECO:0000256" key="1">
    <source>
        <dbReference type="SAM" id="MobiDB-lite"/>
    </source>
</evidence>
<sequence>MTVSAIGPWLAEALIASALLMATVLVLRQPVMRFLGARAAYALWIVPALRFVLPPLPDGAAPATLLLPGAPVVSVTAMREAVTMPATQIPWLELAVTVWLGGVILFLAIHGIGYLRFRGMMLRDGIVIGRSRGVTLLESVHATGPLAFGIVHRHVVVPIDFTDRYTASERQLVLAHEYTHHARGDLAANLLAIVLLALHWGNPIAWFAYRAFRADQELACDAQVLGESGQDKAQDYGRAILKAAIAGPASGMDRFSICHLNSVDTLKGRLKMLSTHSATLHRITWGMSAVAVVTVAGLALTASGSKAAQEMATVSRQFSDTKLSRLASLLPSSAPRADLPEPQAPLALPSVAAIAQAPDTLEAPEPPAPPAATQAPAAPMPPAAPSTTRRVKITSHDGTTFYHDIAAPTEAEIAAMVPIVRVDHRCDGAAMVRTQDYSDASGKRHVNVSICQRAIDRTAMAEAKASMADAKAALKLARAENARTRAEAHAADGIARAQARAEDARARAEAHAQDKAARALAWAENERARAENERARAEAMRERDRQNIPAR</sequence>
<dbReference type="OrthoDB" id="1628901at2"/>
<keyword evidence="2" id="KW-0812">Transmembrane</keyword>
<keyword evidence="2" id="KW-0472">Membrane</keyword>
<feature type="region of interest" description="Disordered" evidence="1">
    <location>
        <begin position="521"/>
        <end position="551"/>
    </location>
</feature>
<feature type="domain" description="Peptidase M56" evidence="3">
    <location>
        <begin position="11"/>
        <end position="273"/>
    </location>
</feature>
<dbReference type="InterPro" id="IPR008756">
    <property type="entry name" value="Peptidase_M56"/>
</dbReference>
<dbReference type="Proteomes" id="UP000282977">
    <property type="component" value="Unassembled WGS sequence"/>
</dbReference>
<feature type="region of interest" description="Disordered" evidence="1">
    <location>
        <begin position="360"/>
        <end position="388"/>
    </location>
</feature>
<name>A0A437J6K8_9SPHN</name>
<evidence type="ECO:0000313" key="5">
    <source>
        <dbReference type="Proteomes" id="UP000282977"/>
    </source>
</evidence>
<evidence type="ECO:0000256" key="2">
    <source>
        <dbReference type="SAM" id="Phobius"/>
    </source>
</evidence>
<dbReference type="EMBL" id="RZUL01000003">
    <property type="protein sequence ID" value="RVT40677.1"/>
    <property type="molecule type" value="Genomic_DNA"/>
</dbReference>
<dbReference type="RefSeq" id="WP_127690677.1">
    <property type="nucleotide sequence ID" value="NZ_RZUL01000003.1"/>
</dbReference>
<evidence type="ECO:0000259" key="3">
    <source>
        <dbReference type="Pfam" id="PF05569"/>
    </source>
</evidence>
<accession>A0A437J6K8</accession>
<dbReference type="AlphaFoldDB" id="A0A437J6K8"/>
<dbReference type="PANTHER" id="PTHR34978:SF3">
    <property type="entry name" value="SLR0241 PROTEIN"/>
    <property type="match status" value="1"/>
</dbReference>
<feature type="transmembrane region" description="Helical" evidence="2">
    <location>
        <begin position="94"/>
        <end position="115"/>
    </location>
</feature>
<gene>
    <name evidence="4" type="ORF">ENE74_09315</name>
</gene>
<dbReference type="CDD" id="cd07341">
    <property type="entry name" value="M56_BlaR1_MecR1_like"/>
    <property type="match status" value="1"/>
</dbReference>
<feature type="transmembrane region" description="Helical" evidence="2">
    <location>
        <begin position="6"/>
        <end position="27"/>
    </location>
</feature>
<feature type="transmembrane region" description="Helical" evidence="2">
    <location>
        <begin position="186"/>
        <end position="209"/>
    </location>
</feature>
<dbReference type="Pfam" id="PF05569">
    <property type="entry name" value="Peptidase_M56"/>
    <property type="match status" value="1"/>
</dbReference>
<keyword evidence="5" id="KW-1185">Reference proteome</keyword>
<proteinExistence type="predicted"/>
<comment type="caution">
    <text evidence="4">The sequence shown here is derived from an EMBL/GenBank/DDBJ whole genome shotgun (WGS) entry which is preliminary data.</text>
</comment>